<evidence type="ECO:0000313" key="2">
    <source>
        <dbReference type="EMBL" id="KAG1312049.1"/>
    </source>
</evidence>
<proteinExistence type="predicted"/>
<name>A0A9P6XET9_RHIOR</name>
<accession>A0A9P6XET9</accession>
<reference evidence="2" key="1">
    <citation type="journal article" date="2020" name="Microb. Genom.">
        <title>Genetic diversity of clinical and environmental Mucorales isolates obtained from an investigation of mucormycosis cases among solid organ transplant recipients.</title>
        <authorList>
            <person name="Nguyen M.H."/>
            <person name="Kaul D."/>
            <person name="Muto C."/>
            <person name="Cheng S.J."/>
            <person name="Richter R.A."/>
            <person name="Bruno V.M."/>
            <person name="Liu G."/>
            <person name="Beyhan S."/>
            <person name="Sundermann A.J."/>
            <person name="Mounaud S."/>
            <person name="Pasculle A.W."/>
            <person name="Nierman W.C."/>
            <person name="Driscoll E."/>
            <person name="Cumbie R."/>
            <person name="Clancy C.J."/>
            <person name="Dupont C.L."/>
        </authorList>
    </citation>
    <scope>NUCLEOTIDE SEQUENCE</scope>
    <source>
        <strain evidence="2">GL11</strain>
    </source>
</reference>
<gene>
    <name evidence="2" type="ORF">G6F64_003336</name>
</gene>
<organism evidence="2 3">
    <name type="scientific">Rhizopus oryzae</name>
    <name type="common">Mucormycosis agent</name>
    <name type="synonym">Rhizopus arrhizus var. delemar</name>
    <dbReference type="NCBI Taxonomy" id="64495"/>
    <lineage>
        <taxon>Eukaryota</taxon>
        <taxon>Fungi</taxon>
        <taxon>Fungi incertae sedis</taxon>
        <taxon>Mucoromycota</taxon>
        <taxon>Mucoromycotina</taxon>
        <taxon>Mucoromycetes</taxon>
        <taxon>Mucorales</taxon>
        <taxon>Mucorineae</taxon>
        <taxon>Rhizopodaceae</taxon>
        <taxon>Rhizopus</taxon>
    </lineage>
</organism>
<dbReference type="EMBL" id="JAANQT010000323">
    <property type="protein sequence ID" value="KAG1312049.1"/>
    <property type="molecule type" value="Genomic_DNA"/>
</dbReference>
<feature type="region of interest" description="Disordered" evidence="1">
    <location>
        <begin position="14"/>
        <end position="53"/>
    </location>
</feature>
<feature type="compositionally biased region" description="Polar residues" evidence="1">
    <location>
        <begin position="24"/>
        <end position="38"/>
    </location>
</feature>
<protein>
    <submittedName>
        <fullName evidence="2">Uncharacterized protein</fullName>
    </submittedName>
</protein>
<keyword evidence="3" id="KW-1185">Reference proteome</keyword>
<comment type="caution">
    <text evidence="2">The sequence shown here is derived from an EMBL/GenBank/DDBJ whole genome shotgun (WGS) entry which is preliminary data.</text>
</comment>
<evidence type="ECO:0000313" key="3">
    <source>
        <dbReference type="Proteomes" id="UP000716291"/>
    </source>
</evidence>
<evidence type="ECO:0000256" key="1">
    <source>
        <dbReference type="SAM" id="MobiDB-lite"/>
    </source>
</evidence>
<dbReference type="AlphaFoldDB" id="A0A9P6XET9"/>
<sequence length="83" mass="9084">MGLSSQISKFIKKSFIPKDEEQPTESIYSADSRPTSRPGSIMNGFSRDPMRCGTTPDVVGHYYDPMGTKYSPLHGIDPTNTGA</sequence>
<dbReference type="Proteomes" id="UP000716291">
    <property type="component" value="Unassembled WGS sequence"/>
</dbReference>
<dbReference type="OrthoDB" id="2286670at2759"/>